<evidence type="ECO:0000313" key="1">
    <source>
        <dbReference type="EMBL" id="KAG0445130.1"/>
    </source>
</evidence>
<sequence>VDKGRDCQTRGKRSLEREATKDATRREQEVAKAAADRELEILRLRLELENKREGNHSSGARTDSEALRRLPPADAADYGKIKSSLKRFWFTVEGFRDKFWDGKPVDGETATQDATAVPTCQRCGRKGHTTEVCWGQTKPRASGVYMSRQNGKDGNITDGFVEQKDGTKIPVVNA</sequence>
<feature type="non-terminal residue" evidence="1">
    <location>
        <position position="1"/>
    </location>
</feature>
<reference evidence="1 2" key="1">
    <citation type="journal article" date="2020" name="Cell">
        <title>Large-Scale Comparative Analyses of Tick Genomes Elucidate Their Genetic Diversity and Vector Capacities.</title>
        <authorList>
            <consortium name="Tick Genome and Microbiome Consortium (TIGMIC)"/>
            <person name="Jia N."/>
            <person name="Wang J."/>
            <person name="Shi W."/>
            <person name="Du L."/>
            <person name="Sun Y."/>
            <person name="Zhan W."/>
            <person name="Jiang J.F."/>
            <person name="Wang Q."/>
            <person name="Zhang B."/>
            <person name="Ji P."/>
            <person name="Bell-Sakyi L."/>
            <person name="Cui X.M."/>
            <person name="Yuan T.T."/>
            <person name="Jiang B.G."/>
            <person name="Yang W.F."/>
            <person name="Lam T.T."/>
            <person name="Chang Q.C."/>
            <person name="Ding S.J."/>
            <person name="Wang X.J."/>
            <person name="Zhu J.G."/>
            <person name="Ruan X.D."/>
            <person name="Zhao L."/>
            <person name="Wei J.T."/>
            <person name="Ye R.Z."/>
            <person name="Que T.C."/>
            <person name="Du C.H."/>
            <person name="Zhou Y.H."/>
            <person name="Cheng J.X."/>
            <person name="Dai P.F."/>
            <person name="Guo W.B."/>
            <person name="Han X.H."/>
            <person name="Huang E.J."/>
            <person name="Li L.F."/>
            <person name="Wei W."/>
            <person name="Gao Y.C."/>
            <person name="Liu J.Z."/>
            <person name="Shao H.Z."/>
            <person name="Wang X."/>
            <person name="Wang C.C."/>
            <person name="Yang T.C."/>
            <person name="Huo Q.B."/>
            <person name="Li W."/>
            <person name="Chen H.Y."/>
            <person name="Chen S.E."/>
            <person name="Zhou L.G."/>
            <person name="Ni X.B."/>
            <person name="Tian J.H."/>
            <person name="Sheng Y."/>
            <person name="Liu T."/>
            <person name="Pan Y.S."/>
            <person name="Xia L.Y."/>
            <person name="Li J."/>
            <person name="Zhao F."/>
            <person name="Cao W.C."/>
        </authorList>
    </citation>
    <scope>NUCLEOTIDE SEQUENCE [LARGE SCALE GENOMIC DNA]</scope>
    <source>
        <strain evidence="1">Iper-2018</strain>
    </source>
</reference>
<keyword evidence="2" id="KW-1185">Reference proteome</keyword>
<protein>
    <submittedName>
        <fullName evidence="1">Uncharacterized protein</fullName>
    </submittedName>
</protein>
<feature type="non-terminal residue" evidence="1">
    <location>
        <position position="174"/>
    </location>
</feature>
<dbReference type="EMBL" id="JABSTQ010000885">
    <property type="protein sequence ID" value="KAG0445130.1"/>
    <property type="molecule type" value="Genomic_DNA"/>
</dbReference>
<evidence type="ECO:0000313" key="2">
    <source>
        <dbReference type="Proteomes" id="UP000805193"/>
    </source>
</evidence>
<comment type="caution">
    <text evidence="1">The sequence shown here is derived from an EMBL/GenBank/DDBJ whole genome shotgun (WGS) entry which is preliminary data.</text>
</comment>
<gene>
    <name evidence="1" type="ORF">HPB47_019435</name>
</gene>
<name>A0AC60QZK4_IXOPE</name>
<organism evidence="1 2">
    <name type="scientific">Ixodes persulcatus</name>
    <name type="common">Taiga tick</name>
    <dbReference type="NCBI Taxonomy" id="34615"/>
    <lineage>
        <taxon>Eukaryota</taxon>
        <taxon>Metazoa</taxon>
        <taxon>Ecdysozoa</taxon>
        <taxon>Arthropoda</taxon>
        <taxon>Chelicerata</taxon>
        <taxon>Arachnida</taxon>
        <taxon>Acari</taxon>
        <taxon>Parasitiformes</taxon>
        <taxon>Ixodida</taxon>
        <taxon>Ixodoidea</taxon>
        <taxon>Ixodidae</taxon>
        <taxon>Ixodinae</taxon>
        <taxon>Ixodes</taxon>
    </lineage>
</organism>
<dbReference type="Proteomes" id="UP000805193">
    <property type="component" value="Unassembled WGS sequence"/>
</dbReference>
<proteinExistence type="predicted"/>
<accession>A0AC60QZK4</accession>